<comment type="caution">
    <text evidence="11">The sequence shown here is derived from an EMBL/GenBank/DDBJ whole genome shotgun (WGS) entry which is preliminary data.</text>
</comment>
<dbReference type="HAMAP" id="MF_03100">
    <property type="entry name" value="Endonuc_su_Slx1"/>
    <property type="match status" value="1"/>
</dbReference>
<sequence length="342" mass="37637">MAIQTKPIPALYTVYILRSTVRHTSLYIGSTPNPPRRLSQHNGVSKGGAARTSKGNLRPWEMVGLLSGFPSMVAALKFEWALTNPHLSLHIPSSSRLTVPGRTKRGRPRRPAKTLVSIISNIHLLLRVPSFSRWPLKLHFFAPEVHQAWKKWCSTVSEPLRESLVVVTDFGQAGLKASSKTKSAPHITDTDAETSGDSAMEDAEPWGIHALPLGYEPIKEYVAKGQNVFEFEREGNCVVCREAILSEQGLHAICTNDGCEGVGHLSCWSRHFLPGSDAGGDGNILPIQGQCPKCKGVVQWGDMMKELTLRVRGQKDVEKLLKTKRKRATKMKAPAKASAKHS</sequence>
<dbReference type="Gene3D" id="3.40.1440.10">
    <property type="entry name" value="GIY-YIG endonuclease"/>
    <property type="match status" value="1"/>
</dbReference>
<reference evidence="11" key="1">
    <citation type="submission" date="2023-06" db="EMBL/GenBank/DDBJ databases">
        <title>Genome-scale phylogeny and comparative genomics of the fungal order Sordariales.</title>
        <authorList>
            <consortium name="Lawrence Berkeley National Laboratory"/>
            <person name="Hensen N."/>
            <person name="Bonometti L."/>
            <person name="Westerberg I."/>
            <person name="Brannstrom I.O."/>
            <person name="Guillou S."/>
            <person name="Cros-Aarteil S."/>
            <person name="Calhoun S."/>
            <person name="Haridas S."/>
            <person name="Kuo A."/>
            <person name="Mondo S."/>
            <person name="Pangilinan J."/>
            <person name="Riley R."/>
            <person name="Labutti K."/>
            <person name="Andreopoulos B."/>
            <person name="Lipzen A."/>
            <person name="Chen C."/>
            <person name="Yanf M."/>
            <person name="Daum C."/>
            <person name="Ng V."/>
            <person name="Clum A."/>
            <person name="Steindorff A."/>
            <person name="Ohm R."/>
            <person name="Martin F."/>
            <person name="Silar P."/>
            <person name="Natvig D."/>
            <person name="Lalanne C."/>
            <person name="Gautier V."/>
            <person name="Ament-Velasquez S.L."/>
            <person name="Kruys A."/>
            <person name="Hutchinson M.I."/>
            <person name="Powell A.J."/>
            <person name="Barry K."/>
            <person name="Miller A.N."/>
            <person name="Grigoriev I.V."/>
            <person name="Debuchy R."/>
            <person name="Gladieux P."/>
            <person name="Thoren M.H."/>
            <person name="Johannesson H."/>
        </authorList>
    </citation>
    <scope>NUCLEOTIDE SEQUENCE</scope>
    <source>
        <strain evidence="11">CBS 606.72</strain>
    </source>
</reference>
<comment type="similarity">
    <text evidence="8">Belongs to the SLX1 family.</text>
</comment>
<comment type="function">
    <text evidence="8">Catalytic subunit of the SLX1-SLX4 structure-specific endonuclease that resolves DNA secondary structures generated during DNA repair and recombination. Has endonuclease activity towards branched DNA substrates, introducing single-strand cuts in duplex DNA close to junctions with ss-DNA.</text>
</comment>
<protein>
    <recommendedName>
        <fullName evidence="10">GIY-YIG domain-containing protein</fullName>
    </recommendedName>
</protein>
<dbReference type="PROSITE" id="PS50164">
    <property type="entry name" value="GIY_YIG"/>
    <property type="match status" value="1"/>
</dbReference>
<keyword evidence="3 8" id="KW-0227">DNA damage</keyword>
<dbReference type="InterPro" id="IPR050381">
    <property type="entry name" value="SLX1_endonuclease"/>
</dbReference>
<evidence type="ECO:0000256" key="7">
    <source>
        <dbReference type="ARBA" id="ARBA00023242"/>
    </source>
</evidence>
<dbReference type="CDD" id="cd10455">
    <property type="entry name" value="GIY-YIG_SLX1"/>
    <property type="match status" value="1"/>
</dbReference>
<dbReference type="InterPro" id="IPR027520">
    <property type="entry name" value="Slx1"/>
</dbReference>
<dbReference type="AlphaFoldDB" id="A0AA39WP40"/>
<dbReference type="Pfam" id="PF01541">
    <property type="entry name" value="GIY-YIG"/>
    <property type="match status" value="1"/>
</dbReference>
<proteinExistence type="inferred from homology"/>
<dbReference type="EMBL" id="JAULSU010000004">
    <property type="protein sequence ID" value="KAK0619000.1"/>
    <property type="molecule type" value="Genomic_DNA"/>
</dbReference>
<evidence type="ECO:0000313" key="12">
    <source>
        <dbReference type="Proteomes" id="UP001175000"/>
    </source>
</evidence>
<dbReference type="PANTHER" id="PTHR20208:SF10">
    <property type="entry name" value="STRUCTURE-SPECIFIC ENDONUCLEASE SUBUNIT SLX1"/>
    <property type="match status" value="1"/>
</dbReference>
<keyword evidence="6 8" id="KW-0234">DNA repair</keyword>
<dbReference type="InterPro" id="IPR035901">
    <property type="entry name" value="GIY-YIG_endonuc_sf"/>
</dbReference>
<evidence type="ECO:0000256" key="1">
    <source>
        <dbReference type="ARBA" id="ARBA00022722"/>
    </source>
</evidence>
<evidence type="ECO:0000259" key="10">
    <source>
        <dbReference type="PROSITE" id="PS50164"/>
    </source>
</evidence>
<evidence type="ECO:0000256" key="9">
    <source>
        <dbReference type="SAM" id="MobiDB-lite"/>
    </source>
</evidence>
<comment type="caution">
    <text evidence="8">Lacks conserved residue(s) required for the propagation of feature annotation.</text>
</comment>
<dbReference type="Proteomes" id="UP001175000">
    <property type="component" value="Unassembled WGS sequence"/>
</dbReference>
<evidence type="ECO:0000256" key="2">
    <source>
        <dbReference type="ARBA" id="ARBA00022759"/>
    </source>
</evidence>
<evidence type="ECO:0000256" key="8">
    <source>
        <dbReference type="HAMAP-Rule" id="MF_03100"/>
    </source>
</evidence>
<evidence type="ECO:0000313" key="11">
    <source>
        <dbReference type="EMBL" id="KAK0619000.1"/>
    </source>
</evidence>
<dbReference type="GO" id="GO:0000724">
    <property type="term" value="P:double-strand break repair via homologous recombination"/>
    <property type="evidence" value="ECO:0007669"/>
    <property type="project" value="TreeGrafter"/>
</dbReference>
<dbReference type="PANTHER" id="PTHR20208">
    <property type="entry name" value="STRUCTURE-SPECIFIC ENDONUCLEASE SUBUNIT SLX1"/>
    <property type="match status" value="1"/>
</dbReference>
<name>A0AA39WP40_9PEZI</name>
<keyword evidence="4 8" id="KW-0378">Hydrolase</keyword>
<keyword evidence="5 8" id="KW-0233">DNA recombination</keyword>
<keyword evidence="2 8" id="KW-0255">Endonuclease</keyword>
<dbReference type="GO" id="GO:0008821">
    <property type="term" value="F:crossover junction DNA endonuclease activity"/>
    <property type="evidence" value="ECO:0007669"/>
    <property type="project" value="TreeGrafter"/>
</dbReference>
<keyword evidence="7 8" id="KW-0539">Nucleus</keyword>
<evidence type="ECO:0000256" key="5">
    <source>
        <dbReference type="ARBA" id="ARBA00023172"/>
    </source>
</evidence>
<dbReference type="GO" id="GO:0033557">
    <property type="term" value="C:Slx1-Slx4 complex"/>
    <property type="evidence" value="ECO:0007669"/>
    <property type="project" value="UniProtKB-UniRule"/>
</dbReference>
<feature type="region of interest" description="Disordered" evidence="9">
    <location>
        <begin position="179"/>
        <end position="200"/>
    </location>
</feature>
<evidence type="ECO:0000256" key="4">
    <source>
        <dbReference type="ARBA" id="ARBA00022801"/>
    </source>
</evidence>
<dbReference type="InterPro" id="IPR048749">
    <property type="entry name" value="SLX1_C"/>
</dbReference>
<feature type="region of interest" description="Disordered" evidence="9">
    <location>
        <begin position="28"/>
        <end position="53"/>
    </location>
</feature>
<dbReference type="InterPro" id="IPR013083">
    <property type="entry name" value="Znf_RING/FYVE/PHD"/>
</dbReference>
<comment type="subunit">
    <text evidence="8">Forms a heterodimer with SLX4.</text>
</comment>
<evidence type="ECO:0000256" key="6">
    <source>
        <dbReference type="ARBA" id="ARBA00023204"/>
    </source>
</evidence>
<keyword evidence="12" id="KW-1185">Reference proteome</keyword>
<organism evidence="11 12">
    <name type="scientific">Immersiella caudata</name>
    <dbReference type="NCBI Taxonomy" id="314043"/>
    <lineage>
        <taxon>Eukaryota</taxon>
        <taxon>Fungi</taxon>
        <taxon>Dikarya</taxon>
        <taxon>Ascomycota</taxon>
        <taxon>Pezizomycotina</taxon>
        <taxon>Sordariomycetes</taxon>
        <taxon>Sordariomycetidae</taxon>
        <taxon>Sordariales</taxon>
        <taxon>Lasiosphaeriaceae</taxon>
        <taxon>Immersiella</taxon>
    </lineage>
</organism>
<comment type="subcellular location">
    <subcellularLocation>
        <location evidence="8">Nucleus</location>
    </subcellularLocation>
</comment>
<feature type="compositionally biased region" description="Acidic residues" evidence="9">
    <location>
        <begin position="190"/>
        <end position="200"/>
    </location>
</feature>
<dbReference type="Gene3D" id="3.30.40.10">
    <property type="entry name" value="Zinc/RING finger domain, C3HC4 (zinc finger)"/>
    <property type="match status" value="1"/>
</dbReference>
<keyword evidence="1 8" id="KW-0540">Nuclease</keyword>
<dbReference type="InterPro" id="IPR000305">
    <property type="entry name" value="GIY-YIG_endonuc"/>
</dbReference>
<accession>A0AA39WP40</accession>
<dbReference type="Pfam" id="PF21202">
    <property type="entry name" value="SLX1_C"/>
    <property type="match status" value="1"/>
</dbReference>
<evidence type="ECO:0000256" key="3">
    <source>
        <dbReference type="ARBA" id="ARBA00022763"/>
    </source>
</evidence>
<comment type="cofactor">
    <cofactor evidence="8">
        <name>a divalent metal cation</name>
        <dbReference type="ChEBI" id="CHEBI:60240"/>
    </cofactor>
</comment>
<dbReference type="GO" id="GO:0017108">
    <property type="term" value="F:5'-flap endonuclease activity"/>
    <property type="evidence" value="ECO:0007669"/>
    <property type="project" value="InterPro"/>
</dbReference>
<feature type="domain" description="GIY-YIG" evidence="10">
    <location>
        <begin position="10"/>
        <end position="92"/>
    </location>
</feature>
<gene>
    <name evidence="11" type="ORF">B0T14DRAFT_518384</name>
</gene>